<dbReference type="OrthoDB" id="5625701at2"/>
<dbReference type="AlphaFoldDB" id="A0A1T4XXP5"/>
<name>A0A1T4XXP5_9GAMM</name>
<evidence type="ECO:0000313" key="3">
    <source>
        <dbReference type="Proteomes" id="UP000190460"/>
    </source>
</evidence>
<evidence type="ECO:0000256" key="1">
    <source>
        <dbReference type="SAM" id="MobiDB-lite"/>
    </source>
</evidence>
<dbReference type="EMBL" id="FUYB01000026">
    <property type="protein sequence ID" value="SKA94317.1"/>
    <property type="molecule type" value="Genomic_DNA"/>
</dbReference>
<reference evidence="2 3" key="1">
    <citation type="submission" date="2017-02" db="EMBL/GenBank/DDBJ databases">
        <authorList>
            <person name="Peterson S.W."/>
        </authorList>
    </citation>
    <scope>NUCLEOTIDE SEQUENCE [LARGE SCALE GENOMIC DNA]</scope>
    <source>
        <strain evidence="2 3">ATCC 49788</strain>
    </source>
</reference>
<accession>A0A1T4XXP5</accession>
<dbReference type="InterPro" id="IPR058059">
    <property type="entry name" value="PA3496-like"/>
</dbReference>
<gene>
    <name evidence="2" type="ORF">SAMN02745130_03647</name>
</gene>
<feature type="region of interest" description="Disordered" evidence="1">
    <location>
        <begin position="1"/>
        <end position="26"/>
    </location>
</feature>
<keyword evidence="3" id="KW-1185">Reference proteome</keyword>
<proteinExistence type="predicted"/>
<protein>
    <submittedName>
        <fullName evidence="2">Uncharacterized protein</fullName>
    </submittedName>
</protein>
<evidence type="ECO:0000313" key="2">
    <source>
        <dbReference type="EMBL" id="SKA94317.1"/>
    </source>
</evidence>
<dbReference type="Proteomes" id="UP000190460">
    <property type="component" value="Unassembled WGS sequence"/>
</dbReference>
<dbReference type="NCBIfam" id="NF046101">
    <property type="entry name" value="PA3496_fam"/>
    <property type="match status" value="1"/>
</dbReference>
<sequence>MHDHENEYDLEEAAPHLNTDRDSKKIKPHIIRRNIEDYREKQALQRRLKDIFDEDFLLD</sequence>
<organism evidence="2 3">
    <name type="scientific">Thiothrix eikelboomii</name>
    <dbReference type="NCBI Taxonomy" id="92487"/>
    <lineage>
        <taxon>Bacteria</taxon>
        <taxon>Pseudomonadati</taxon>
        <taxon>Pseudomonadota</taxon>
        <taxon>Gammaproteobacteria</taxon>
        <taxon>Thiotrichales</taxon>
        <taxon>Thiotrichaceae</taxon>
        <taxon>Thiothrix</taxon>
    </lineage>
</organism>
<dbReference type="RefSeq" id="WP_078924088.1">
    <property type="nucleotide sequence ID" value="NZ_FUYB01000026.1"/>
</dbReference>